<feature type="region of interest" description="Disordered" evidence="1">
    <location>
        <begin position="120"/>
        <end position="142"/>
    </location>
</feature>
<evidence type="ECO:0000256" key="2">
    <source>
        <dbReference type="SAM" id="Phobius"/>
    </source>
</evidence>
<keyword evidence="2" id="KW-0472">Membrane</keyword>
<gene>
    <name evidence="3" type="ORF">ABKW32_06085</name>
</gene>
<dbReference type="RefSeq" id="WP_348576477.1">
    <property type="nucleotide sequence ID" value="NZ_JBDYKN010000004.1"/>
</dbReference>
<evidence type="ECO:0000313" key="4">
    <source>
        <dbReference type="Proteomes" id="UP001471651"/>
    </source>
</evidence>
<comment type="caution">
    <text evidence="3">The sequence shown here is derived from an EMBL/GenBank/DDBJ whole genome shotgun (WGS) entry which is preliminary data.</text>
</comment>
<proteinExistence type="predicted"/>
<keyword evidence="2" id="KW-0812">Transmembrane</keyword>
<keyword evidence="4" id="KW-1185">Reference proteome</keyword>
<dbReference type="Proteomes" id="UP001471651">
    <property type="component" value="Unassembled WGS sequence"/>
</dbReference>
<evidence type="ECO:0000256" key="1">
    <source>
        <dbReference type="SAM" id="MobiDB-lite"/>
    </source>
</evidence>
<name>A0ABV0L0J4_9GAMM</name>
<sequence length="286" mass="32101">MGFINWLGKTIKSLLPYLIFLGFGVLCWQWFSFTSQSQADVVEPIVNGVIVGVVTSVLILIFSIVWHSNITPWLENLLYKDTKIEGVWNGVLVPFIGIEEIDKRRVKIAFGIIERKRRKRKQDGSNDKNNGTGIAVSASTQDNGKDRDIEAELIIKDAPDPESNKAEQDELIDRKFFIKIGSGMEPIEVRVEVKRVGHSISGQIVEIGGASDIHTYSFKGSFKNLILTGEYENEDCAHIDRGSLSLMLKRNGQSLEGFFSSYTDGDHSMAPFKCILKRQARSENDE</sequence>
<evidence type="ECO:0008006" key="5">
    <source>
        <dbReference type="Google" id="ProtNLM"/>
    </source>
</evidence>
<feature type="transmembrane region" description="Helical" evidence="2">
    <location>
        <begin position="45"/>
        <end position="66"/>
    </location>
</feature>
<organism evidence="3 4">
    <name type="scientific">Marinomonas primoryensis</name>
    <dbReference type="NCBI Taxonomy" id="178399"/>
    <lineage>
        <taxon>Bacteria</taxon>
        <taxon>Pseudomonadati</taxon>
        <taxon>Pseudomonadota</taxon>
        <taxon>Gammaproteobacteria</taxon>
        <taxon>Oceanospirillales</taxon>
        <taxon>Oceanospirillaceae</taxon>
        <taxon>Marinomonas</taxon>
    </lineage>
</organism>
<protein>
    <recommendedName>
        <fullName evidence="5">SMODS-associating 2TM beta-strand rich effector domain-containing protein</fullName>
    </recommendedName>
</protein>
<accession>A0ABV0L0J4</accession>
<reference evidence="3 4" key="1">
    <citation type="submission" date="2024-05" db="EMBL/GenBank/DDBJ databases">
        <authorList>
            <person name="Busch G.E."/>
            <person name="Sharma I."/>
        </authorList>
    </citation>
    <scope>NUCLEOTIDE SEQUENCE [LARGE SCALE GENOMIC DNA]</scope>
    <source>
        <strain evidence="3 4">23GB23</strain>
    </source>
</reference>
<evidence type="ECO:0000313" key="3">
    <source>
        <dbReference type="EMBL" id="MEP7729008.1"/>
    </source>
</evidence>
<feature type="compositionally biased region" description="Polar residues" evidence="1">
    <location>
        <begin position="127"/>
        <end position="142"/>
    </location>
</feature>
<dbReference type="EMBL" id="JBDYKN010000004">
    <property type="protein sequence ID" value="MEP7729008.1"/>
    <property type="molecule type" value="Genomic_DNA"/>
</dbReference>
<keyword evidence="2" id="KW-1133">Transmembrane helix</keyword>
<feature type="transmembrane region" description="Helical" evidence="2">
    <location>
        <begin position="14"/>
        <end position="33"/>
    </location>
</feature>